<evidence type="ECO:0000313" key="7">
    <source>
        <dbReference type="EMBL" id="TVS29124.1"/>
    </source>
</evidence>
<dbReference type="OrthoDB" id="3388207at2"/>
<evidence type="ECO:0000256" key="3">
    <source>
        <dbReference type="ARBA" id="ARBA00023125"/>
    </source>
</evidence>
<comment type="similarity">
    <text evidence="1">Belongs to the LysR transcriptional regulatory family.</text>
</comment>
<keyword evidence="5" id="KW-0804">Transcription</keyword>
<organism evidence="7 8">
    <name type="scientific">Corynebacterium sanguinis</name>
    <dbReference type="NCBI Taxonomy" id="2594913"/>
    <lineage>
        <taxon>Bacteria</taxon>
        <taxon>Bacillati</taxon>
        <taxon>Actinomycetota</taxon>
        <taxon>Actinomycetes</taxon>
        <taxon>Mycobacteriales</taxon>
        <taxon>Corynebacteriaceae</taxon>
        <taxon>Corynebacterium</taxon>
    </lineage>
</organism>
<protein>
    <submittedName>
        <fullName evidence="7">LysR family transcriptional regulator</fullName>
    </submittedName>
</protein>
<dbReference type="GO" id="GO:0003677">
    <property type="term" value="F:DNA binding"/>
    <property type="evidence" value="ECO:0007669"/>
    <property type="project" value="UniProtKB-KW"/>
</dbReference>
<feature type="compositionally biased region" description="Low complexity" evidence="6">
    <location>
        <begin position="176"/>
        <end position="185"/>
    </location>
</feature>
<evidence type="ECO:0000313" key="8">
    <source>
        <dbReference type="Proteomes" id="UP000336646"/>
    </source>
</evidence>
<comment type="caution">
    <text evidence="7">The sequence shown here is derived from an EMBL/GenBank/DDBJ whole genome shotgun (WGS) entry which is preliminary data.</text>
</comment>
<dbReference type="GO" id="GO:0032993">
    <property type="term" value="C:protein-DNA complex"/>
    <property type="evidence" value="ECO:0007669"/>
    <property type="project" value="TreeGrafter"/>
</dbReference>
<evidence type="ECO:0000256" key="6">
    <source>
        <dbReference type="SAM" id="MobiDB-lite"/>
    </source>
</evidence>
<dbReference type="AlphaFoldDB" id="A0A6C1TYZ0"/>
<proteinExistence type="inferred from homology"/>
<dbReference type="CDD" id="cd05466">
    <property type="entry name" value="PBP2_LTTR_substrate"/>
    <property type="match status" value="1"/>
</dbReference>
<evidence type="ECO:0000256" key="5">
    <source>
        <dbReference type="ARBA" id="ARBA00023163"/>
    </source>
</evidence>
<dbReference type="SUPFAM" id="SSF53850">
    <property type="entry name" value="Periplasmic binding protein-like II"/>
    <property type="match status" value="1"/>
</dbReference>
<dbReference type="PANTHER" id="PTHR30346:SF0">
    <property type="entry name" value="HCA OPERON TRANSCRIPTIONAL ACTIVATOR HCAR"/>
    <property type="match status" value="1"/>
</dbReference>
<dbReference type="PANTHER" id="PTHR30346">
    <property type="entry name" value="TRANSCRIPTIONAL DUAL REGULATOR HCAR-RELATED"/>
    <property type="match status" value="1"/>
</dbReference>
<evidence type="ECO:0000256" key="4">
    <source>
        <dbReference type="ARBA" id="ARBA00023159"/>
    </source>
</evidence>
<feature type="region of interest" description="Disordered" evidence="6">
    <location>
        <begin position="166"/>
        <end position="192"/>
    </location>
</feature>
<dbReference type="Proteomes" id="UP000336646">
    <property type="component" value="Unassembled WGS sequence"/>
</dbReference>
<dbReference type="RefSeq" id="WP_144772915.1">
    <property type="nucleotide sequence ID" value="NZ_JALXKN010000008.1"/>
</dbReference>
<sequence length="192" mass="21267">MLRLSFVTGTEPGKWFSRYRQGTDHGLREIGHDDPFALLEQGECDLALMRLPDARVDDRHHVVVLYDEAPGVAVPKESVYAIADERLTPADLEGEIENFRWSQGASISELRESLRVVAANVGVAFAPKPLLKMLAKKQVAVRDADGDATHIALVWRREADGDPIQDFVGVAKGRTPRSSRSSPRTGGRRGRR</sequence>
<reference evidence="7 8" key="1">
    <citation type="submission" date="2018-12" db="EMBL/GenBank/DDBJ databases">
        <title>Corynebacterium sanguinis sp. nov., a clinically-associated and environmental corynebacterium.</title>
        <authorList>
            <person name="Gonzales-Siles L."/>
            <person name="Jaen-Luchoro D."/>
            <person name="Cardew S."/>
            <person name="Inganas E."/>
            <person name="Ohlen M."/>
            <person name="Jensie-Markopolous S."/>
            <person name="Pinyeiro-Iglesias B."/>
            <person name="Molin K."/>
            <person name="Skovbjerg S."/>
            <person name="Svensson-Stadler L."/>
            <person name="Funke G."/>
            <person name="Moore E.R.B."/>
        </authorList>
    </citation>
    <scope>NUCLEOTIDE SEQUENCE [LARGE SCALE GENOMIC DNA]</scope>
    <source>
        <strain evidence="7 8">58734</strain>
    </source>
</reference>
<dbReference type="GO" id="GO:0003700">
    <property type="term" value="F:DNA-binding transcription factor activity"/>
    <property type="evidence" value="ECO:0007669"/>
    <property type="project" value="TreeGrafter"/>
</dbReference>
<dbReference type="EMBL" id="RXIR01000007">
    <property type="protein sequence ID" value="TVS29124.1"/>
    <property type="molecule type" value="Genomic_DNA"/>
</dbReference>
<gene>
    <name evidence="7" type="ORF">EKI59_04765</name>
</gene>
<keyword evidence="3" id="KW-0238">DNA-binding</keyword>
<dbReference type="Gene3D" id="3.40.190.10">
    <property type="entry name" value="Periplasmic binding protein-like II"/>
    <property type="match status" value="2"/>
</dbReference>
<evidence type="ECO:0000256" key="2">
    <source>
        <dbReference type="ARBA" id="ARBA00023015"/>
    </source>
</evidence>
<accession>A0A6C1TYZ0</accession>
<name>A0A6C1TYZ0_9CORY</name>
<keyword evidence="2" id="KW-0805">Transcription regulation</keyword>
<keyword evidence="4" id="KW-0010">Activator</keyword>
<evidence type="ECO:0000256" key="1">
    <source>
        <dbReference type="ARBA" id="ARBA00009437"/>
    </source>
</evidence>